<reference evidence="3" key="1">
    <citation type="journal article" date="2019" name="Int. J. Syst. Evol. Microbiol.">
        <title>The Global Catalogue of Microorganisms (GCM) 10K type strain sequencing project: providing services to taxonomists for standard genome sequencing and annotation.</title>
        <authorList>
            <consortium name="The Broad Institute Genomics Platform"/>
            <consortium name="The Broad Institute Genome Sequencing Center for Infectious Disease"/>
            <person name="Wu L."/>
            <person name="Ma J."/>
        </authorList>
    </citation>
    <scope>NUCLEOTIDE SEQUENCE [LARGE SCALE GENOMIC DNA]</scope>
    <source>
        <strain evidence="3">CECT 8289</strain>
    </source>
</reference>
<dbReference type="Pfam" id="PF12680">
    <property type="entry name" value="SnoaL_2"/>
    <property type="match status" value="1"/>
</dbReference>
<evidence type="ECO:0000259" key="1">
    <source>
        <dbReference type="Pfam" id="PF12680"/>
    </source>
</evidence>
<dbReference type="RefSeq" id="WP_379709377.1">
    <property type="nucleotide sequence ID" value="NZ_JBHSCZ010000002.1"/>
</dbReference>
<keyword evidence="3" id="KW-1185">Reference proteome</keyword>
<comment type="caution">
    <text evidence="2">The sequence shown here is derived from an EMBL/GenBank/DDBJ whole genome shotgun (WGS) entry which is preliminary data.</text>
</comment>
<sequence>MNMQKALLKITEYITAYNEHNVAGMMVLLTDDVHFTHIANGEIVMKLTSKIAFEQQALKVLPMFSKRTQTIVSFKYSPPSTTVDIHFSATAAIDLDNGIKAGEMIVANVKSIFTFNDNLINTITDIA</sequence>
<proteinExistence type="predicted"/>
<dbReference type="InterPro" id="IPR032710">
    <property type="entry name" value="NTF2-like_dom_sf"/>
</dbReference>
<evidence type="ECO:0000313" key="2">
    <source>
        <dbReference type="EMBL" id="MFC4263172.1"/>
    </source>
</evidence>
<dbReference type="InterPro" id="IPR037401">
    <property type="entry name" value="SnoaL-like"/>
</dbReference>
<dbReference type="Gene3D" id="3.10.450.50">
    <property type="match status" value="1"/>
</dbReference>
<name>A0ABV8QSI4_9BACT</name>
<feature type="domain" description="SnoaL-like" evidence="1">
    <location>
        <begin position="11"/>
        <end position="120"/>
    </location>
</feature>
<organism evidence="2 3">
    <name type="scientific">Ferruginibacter yonginensis</name>
    <dbReference type="NCBI Taxonomy" id="1310416"/>
    <lineage>
        <taxon>Bacteria</taxon>
        <taxon>Pseudomonadati</taxon>
        <taxon>Bacteroidota</taxon>
        <taxon>Chitinophagia</taxon>
        <taxon>Chitinophagales</taxon>
        <taxon>Chitinophagaceae</taxon>
        <taxon>Ferruginibacter</taxon>
    </lineage>
</organism>
<protein>
    <submittedName>
        <fullName evidence="2">Nuclear transport factor 2 family protein</fullName>
    </submittedName>
</protein>
<accession>A0ABV8QSI4</accession>
<evidence type="ECO:0000313" key="3">
    <source>
        <dbReference type="Proteomes" id="UP001595907"/>
    </source>
</evidence>
<dbReference type="EMBL" id="JBHSCZ010000002">
    <property type="protein sequence ID" value="MFC4263172.1"/>
    <property type="molecule type" value="Genomic_DNA"/>
</dbReference>
<dbReference type="SUPFAM" id="SSF54427">
    <property type="entry name" value="NTF2-like"/>
    <property type="match status" value="1"/>
</dbReference>
<dbReference type="Proteomes" id="UP001595907">
    <property type="component" value="Unassembled WGS sequence"/>
</dbReference>
<gene>
    <name evidence="2" type="ORF">ACFOWM_09805</name>
</gene>